<dbReference type="EMBL" id="CAFBOG010000005">
    <property type="protein sequence ID" value="CAB4968668.1"/>
    <property type="molecule type" value="Genomic_DNA"/>
</dbReference>
<dbReference type="AlphaFoldDB" id="A0A6J7LK84"/>
<keyword evidence="1" id="KW-0472">Membrane</keyword>
<evidence type="ECO:0000313" key="2">
    <source>
        <dbReference type="EMBL" id="CAB4685177.1"/>
    </source>
</evidence>
<reference evidence="3" key="1">
    <citation type="submission" date="2020-05" db="EMBL/GenBank/DDBJ databases">
        <authorList>
            <person name="Chiriac C."/>
            <person name="Salcher M."/>
            <person name="Ghai R."/>
            <person name="Kavagutti S V."/>
        </authorList>
    </citation>
    <scope>NUCLEOTIDE SEQUENCE</scope>
</reference>
<organism evidence="3">
    <name type="scientific">freshwater metagenome</name>
    <dbReference type="NCBI Taxonomy" id="449393"/>
    <lineage>
        <taxon>unclassified sequences</taxon>
        <taxon>metagenomes</taxon>
        <taxon>ecological metagenomes</taxon>
    </lineage>
</organism>
<dbReference type="EMBL" id="CAEZXS010000004">
    <property type="protein sequence ID" value="CAB4685177.1"/>
    <property type="molecule type" value="Genomic_DNA"/>
</dbReference>
<keyword evidence="1" id="KW-0812">Transmembrane</keyword>
<gene>
    <name evidence="2" type="ORF">UFOPK2582_00073</name>
    <name evidence="3" type="ORF">UFOPK3914_00117</name>
    <name evidence="4" type="ORF">UFOPK4354_00371</name>
</gene>
<evidence type="ECO:0000313" key="4">
    <source>
        <dbReference type="EMBL" id="CAB5062913.1"/>
    </source>
</evidence>
<accession>A0A6J7LK84</accession>
<proteinExistence type="predicted"/>
<keyword evidence="1" id="KW-1133">Transmembrane helix</keyword>
<feature type="transmembrane region" description="Helical" evidence="1">
    <location>
        <begin position="35"/>
        <end position="56"/>
    </location>
</feature>
<evidence type="ECO:0000256" key="1">
    <source>
        <dbReference type="SAM" id="Phobius"/>
    </source>
</evidence>
<name>A0A6J7LK84_9ZZZZ</name>
<feature type="transmembrane region" description="Helical" evidence="1">
    <location>
        <begin position="68"/>
        <end position="86"/>
    </location>
</feature>
<sequence length="125" mass="12614">MKNAFVVAAPAAAGTLFTVGPLATGTTLSVPFLVVVAAGAFFLAASLGVAVLGYGAWALGVEPPTWSAPWLVLSIIPVLFAAAWTQRRIVTGHGGDPTELLLSERALHLAGAVAAACVISGFDLT</sequence>
<dbReference type="EMBL" id="CAFBQW010000025">
    <property type="protein sequence ID" value="CAB5062913.1"/>
    <property type="molecule type" value="Genomic_DNA"/>
</dbReference>
<protein>
    <submittedName>
        <fullName evidence="3">Unannotated protein</fullName>
    </submittedName>
</protein>
<evidence type="ECO:0000313" key="3">
    <source>
        <dbReference type="EMBL" id="CAB4968668.1"/>
    </source>
</evidence>